<dbReference type="KEGG" id="nmf:NMS_0957"/>
<evidence type="ECO:0000313" key="1">
    <source>
        <dbReference type="EMBL" id="BAO54966.1"/>
    </source>
</evidence>
<dbReference type="Proteomes" id="UP000031760">
    <property type="component" value="Chromosome"/>
</dbReference>
<dbReference type="AlphaFoldDB" id="W8VZQ1"/>
<organism evidence="1 2">
    <name type="scientific">Nonlabens marinus S1-08</name>
    <dbReference type="NCBI Taxonomy" id="1454201"/>
    <lineage>
        <taxon>Bacteria</taxon>
        <taxon>Pseudomonadati</taxon>
        <taxon>Bacteroidota</taxon>
        <taxon>Flavobacteriia</taxon>
        <taxon>Flavobacteriales</taxon>
        <taxon>Flavobacteriaceae</taxon>
        <taxon>Nonlabens</taxon>
    </lineage>
</organism>
<gene>
    <name evidence="1" type="ORF">NMS_0957</name>
</gene>
<keyword evidence="2" id="KW-1185">Reference proteome</keyword>
<protein>
    <submittedName>
        <fullName evidence="1">Uncharacterized protein</fullName>
    </submittedName>
</protein>
<accession>W8VZQ1</accession>
<dbReference type="EMBL" id="AP014548">
    <property type="protein sequence ID" value="BAO54966.1"/>
    <property type="molecule type" value="Genomic_DNA"/>
</dbReference>
<reference evidence="1 2" key="1">
    <citation type="journal article" date="2014" name="Proc. Natl. Acad. Sci. U.S.A.">
        <title>Functional characterization of flavobacteria rhodopsins reveals a unique class of light-driven chloride pump in bacteria.</title>
        <authorList>
            <person name="Yoshizawa S."/>
            <person name="Kumagai Y."/>
            <person name="Kim H."/>
            <person name="Ogura Y."/>
            <person name="Hayashi T."/>
            <person name="Iwasaki W."/>
            <person name="DeLong E.F."/>
            <person name="Kogure K."/>
        </authorList>
    </citation>
    <scope>NUCLEOTIDE SEQUENCE [LARGE SCALE GENOMIC DNA]</scope>
    <source>
        <strain evidence="1 2">S1-08</strain>
    </source>
</reference>
<sequence>MIAHEIVSKPQIYNNCSSFDVLMKAVMVIVSSLSRLPVGRQESEKTIPQHNK</sequence>
<name>W8VZQ1_9FLAO</name>
<dbReference type="HOGENOM" id="CLU_3082403_0_0_10"/>
<evidence type="ECO:0000313" key="2">
    <source>
        <dbReference type="Proteomes" id="UP000031760"/>
    </source>
</evidence>
<proteinExistence type="predicted"/>